<evidence type="ECO:0000259" key="1">
    <source>
        <dbReference type="Pfam" id="PF04471"/>
    </source>
</evidence>
<feature type="domain" description="Restriction endonuclease type IV Mrr" evidence="1">
    <location>
        <begin position="68"/>
        <end position="142"/>
    </location>
</feature>
<dbReference type="InterPro" id="IPR011335">
    <property type="entry name" value="Restrct_endonuc-II-like"/>
</dbReference>
<gene>
    <name evidence="2" type="ORF">F8C82_07875</name>
</gene>
<name>A0A6L3ZDZ5_9FLAO</name>
<evidence type="ECO:0000313" key="2">
    <source>
        <dbReference type="EMBL" id="KAB2815612.1"/>
    </source>
</evidence>
<dbReference type="GO" id="GO:0004519">
    <property type="term" value="F:endonuclease activity"/>
    <property type="evidence" value="ECO:0007669"/>
    <property type="project" value="UniProtKB-KW"/>
</dbReference>
<dbReference type="Gene3D" id="3.40.1350.10">
    <property type="match status" value="1"/>
</dbReference>
<proteinExistence type="predicted"/>
<dbReference type="OrthoDB" id="744987at2"/>
<dbReference type="EMBL" id="WBVQ01000002">
    <property type="protein sequence ID" value="KAB2815612.1"/>
    <property type="molecule type" value="Genomic_DNA"/>
</dbReference>
<keyword evidence="3" id="KW-1185">Reference proteome</keyword>
<organism evidence="2 3">
    <name type="scientific">Phaeocystidibacter marisrubri</name>
    <dbReference type="NCBI Taxonomy" id="1577780"/>
    <lineage>
        <taxon>Bacteria</taxon>
        <taxon>Pseudomonadati</taxon>
        <taxon>Bacteroidota</taxon>
        <taxon>Flavobacteriia</taxon>
        <taxon>Flavobacteriales</taxon>
        <taxon>Phaeocystidibacteraceae</taxon>
        <taxon>Phaeocystidibacter</taxon>
    </lineage>
</organism>
<dbReference type="InterPro" id="IPR011856">
    <property type="entry name" value="tRNA_endonuc-like_dom_sf"/>
</dbReference>
<accession>A0A6L3ZDZ5</accession>
<dbReference type="AlphaFoldDB" id="A0A6L3ZDZ5"/>
<dbReference type="InterPro" id="IPR007560">
    <property type="entry name" value="Restrct_endonuc_IV_Mrr"/>
</dbReference>
<dbReference type="GO" id="GO:0009307">
    <property type="term" value="P:DNA restriction-modification system"/>
    <property type="evidence" value="ECO:0007669"/>
    <property type="project" value="InterPro"/>
</dbReference>
<dbReference type="GO" id="GO:0003677">
    <property type="term" value="F:DNA binding"/>
    <property type="evidence" value="ECO:0007669"/>
    <property type="project" value="InterPro"/>
</dbReference>
<keyword evidence="2" id="KW-0540">Nuclease</keyword>
<protein>
    <submittedName>
        <fullName evidence="2">Restriction endonuclease</fullName>
    </submittedName>
</protein>
<dbReference type="Proteomes" id="UP000484164">
    <property type="component" value="Unassembled WGS sequence"/>
</dbReference>
<comment type="caution">
    <text evidence="2">The sequence shown here is derived from an EMBL/GenBank/DDBJ whole genome shotgun (WGS) entry which is preliminary data.</text>
</comment>
<reference evidence="2 3" key="1">
    <citation type="submission" date="2019-10" db="EMBL/GenBank/DDBJ databases">
        <title>Genome sequence of Phaeocystidibacter marisrubri JCM30614 (type strain).</title>
        <authorList>
            <person name="Bowman J.P."/>
        </authorList>
    </citation>
    <scope>NUCLEOTIDE SEQUENCE [LARGE SCALE GENOMIC DNA]</scope>
    <source>
        <strain evidence="2 3">JCM 30614</strain>
    </source>
</reference>
<keyword evidence="2" id="KW-0378">Hydrolase</keyword>
<sequence>MADGSHKKITMSTKRLSTYDKLFDKYFDKDIIKAGTKYEILAAMVLKHLIDAGKVIHDIKLIGESTVKHQIDVYFEDNGTNRRILIECKDFDISEDSVGLGIIRDFSAVVDDIQPDEAFVFTCNDFTRDANKFAKHKGIKLAILREFRDEDMEGRIQKINLRFHILDATTPNVETAIEETHNPKIKQDLEAEQLSMTYLGKEQPLYLNTPNGRFQFNAYVEKIWNEYPRDTEGPVVLKHKLEDTTIEVANRGGVPILGLILRFEVIHDIEIQEIVSDKVAELIVTGFQNEDVIIFDQDIERFEIEGTTGEIIKK</sequence>
<keyword evidence="2" id="KW-0255">Endonuclease</keyword>
<dbReference type="SUPFAM" id="SSF52980">
    <property type="entry name" value="Restriction endonuclease-like"/>
    <property type="match status" value="1"/>
</dbReference>
<evidence type="ECO:0000313" key="3">
    <source>
        <dbReference type="Proteomes" id="UP000484164"/>
    </source>
</evidence>
<dbReference type="Pfam" id="PF04471">
    <property type="entry name" value="Mrr_cat"/>
    <property type="match status" value="1"/>
</dbReference>